<dbReference type="Proteomes" id="UP000231912">
    <property type="component" value="Unassembled WGS sequence"/>
</dbReference>
<sequence>MQMKLEKLILKRNYGAGLLYGVILFENPEYLEIMELRDFEFEGYQVIAKHAIAERMIVSRADFYRKVIEKENKYKKYLNPIKFETLEDLIKQIVEAEKYIILEKRAGSFYLGPIVEIDSKFVKIQTISTQGRNDTIEKIKLDSIFSVVWRNKYLNRFEKYANKL</sequence>
<evidence type="ECO:0000313" key="1">
    <source>
        <dbReference type="EMBL" id="PJZ64097.1"/>
    </source>
</evidence>
<dbReference type="EMBL" id="NPDT01000014">
    <property type="protein sequence ID" value="PJZ64097.1"/>
    <property type="molecule type" value="Genomic_DNA"/>
</dbReference>
<comment type="caution">
    <text evidence="1">The sequence shown here is derived from an EMBL/GenBank/DDBJ whole genome shotgun (WGS) entry which is preliminary data.</text>
</comment>
<dbReference type="AlphaFoldDB" id="A0A2M9Z6U8"/>
<reference evidence="1 2" key="1">
    <citation type="submission" date="2017-07" db="EMBL/GenBank/DDBJ databases">
        <title>Leptospira spp. isolated from tropical soils.</title>
        <authorList>
            <person name="Thibeaux R."/>
            <person name="Iraola G."/>
            <person name="Ferres I."/>
            <person name="Bierque E."/>
            <person name="Girault D."/>
            <person name="Soupe-Gilbert M.-E."/>
            <person name="Picardeau M."/>
            <person name="Goarant C."/>
        </authorList>
    </citation>
    <scope>NUCLEOTIDE SEQUENCE [LARGE SCALE GENOMIC DNA]</scope>
    <source>
        <strain evidence="1 2">FH2-C-A2</strain>
    </source>
</reference>
<name>A0A2M9Z6U8_9LEPT</name>
<protein>
    <submittedName>
        <fullName evidence="1">Uncharacterized protein</fullName>
    </submittedName>
</protein>
<proteinExistence type="predicted"/>
<evidence type="ECO:0000313" key="2">
    <source>
        <dbReference type="Proteomes" id="UP000231912"/>
    </source>
</evidence>
<organism evidence="1 2">
    <name type="scientific">Leptospira wolffii</name>
    <dbReference type="NCBI Taxonomy" id="409998"/>
    <lineage>
        <taxon>Bacteria</taxon>
        <taxon>Pseudomonadati</taxon>
        <taxon>Spirochaetota</taxon>
        <taxon>Spirochaetia</taxon>
        <taxon>Leptospirales</taxon>
        <taxon>Leptospiraceae</taxon>
        <taxon>Leptospira</taxon>
    </lineage>
</organism>
<accession>A0A2M9Z6U8</accession>
<gene>
    <name evidence="1" type="ORF">CH371_19960</name>
</gene>